<gene>
    <name evidence="8" type="ORF">F8O03_09600</name>
</gene>
<proteinExistence type="predicted"/>
<keyword evidence="4 7" id="KW-1133">Transmembrane helix</keyword>
<sequence>MESRMSTEQITAAAQAEHLPKRMRWFDGFAMAMTMPAALIATLGASIAGLGGWGAAVLWAISMLLAMGVNWIYTELATMFPESSGGIAHYAAEAWKKRAPWVAPLAGVGYWLPWGTNLATYGAVTGSLVMAQWFPDQDWVLQLGPISITFPVMIGLIVIGVMYLINVIGVRVTMTFVYVTAAILMIPLFVFIVFPLFQSDWAPMELTWNLHGIEGLHTAIVWLYIMAWTTFGIEVCATFAPEYRDSVKDTTRAIKASVLFCLGVFFLVPLTLGGYAGEAAIAEDPATFFVASFANLVGGASDFMVVCLIASLLLIMTTSVADASRVLFNMGKEGVTVRGLGVLNKRGVPLRSLNVMLVMNVVILVVLQNPLAIIVTGNLGYILTHLLAVSGFFLLRKDRPDADRPIKLPRFFVPLSIVLSVILAIILVVGATGFSVTGYGGFLELAIALGLLALGVVIWVFVQRGTDRRTLPPTPDGASTQTVGTQGRHD</sequence>
<keyword evidence="5 7" id="KW-0472">Membrane</keyword>
<feature type="transmembrane region" description="Helical" evidence="7">
    <location>
        <begin position="177"/>
        <end position="199"/>
    </location>
</feature>
<feature type="transmembrane region" description="Helical" evidence="7">
    <location>
        <begin position="253"/>
        <end position="276"/>
    </location>
</feature>
<dbReference type="PANTHER" id="PTHR42770">
    <property type="entry name" value="AMINO ACID TRANSPORTER-RELATED"/>
    <property type="match status" value="1"/>
</dbReference>
<evidence type="ECO:0000256" key="5">
    <source>
        <dbReference type="ARBA" id="ARBA00023136"/>
    </source>
</evidence>
<comment type="subcellular location">
    <subcellularLocation>
        <location evidence="1">Cell membrane</location>
        <topology evidence="1">Multi-pass membrane protein</topology>
    </subcellularLocation>
</comment>
<keyword evidence="3 7" id="KW-0812">Transmembrane</keyword>
<dbReference type="Proteomes" id="UP000490386">
    <property type="component" value="Unassembled WGS sequence"/>
</dbReference>
<evidence type="ECO:0000256" key="7">
    <source>
        <dbReference type="SAM" id="Phobius"/>
    </source>
</evidence>
<dbReference type="PIRSF" id="PIRSF006060">
    <property type="entry name" value="AA_transporter"/>
    <property type="match status" value="1"/>
</dbReference>
<comment type="caution">
    <text evidence="8">The sequence shown here is derived from an EMBL/GenBank/DDBJ whole genome shotgun (WGS) entry which is preliminary data.</text>
</comment>
<name>A0A7J5B0N2_9MICO</name>
<dbReference type="PANTHER" id="PTHR42770:SF7">
    <property type="entry name" value="MEMBRANE PROTEIN"/>
    <property type="match status" value="1"/>
</dbReference>
<dbReference type="OrthoDB" id="9762947at2"/>
<evidence type="ECO:0000313" key="8">
    <source>
        <dbReference type="EMBL" id="KAB1637478.1"/>
    </source>
</evidence>
<keyword evidence="9" id="KW-1185">Reference proteome</keyword>
<feature type="transmembrane region" description="Helical" evidence="7">
    <location>
        <begin position="53"/>
        <end position="73"/>
    </location>
</feature>
<feature type="transmembrane region" description="Helical" evidence="7">
    <location>
        <begin position="219"/>
        <end position="241"/>
    </location>
</feature>
<dbReference type="Pfam" id="PF13520">
    <property type="entry name" value="AA_permease_2"/>
    <property type="match status" value="1"/>
</dbReference>
<evidence type="ECO:0000256" key="1">
    <source>
        <dbReference type="ARBA" id="ARBA00004651"/>
    </source>
</evidence>
<evidence type="ECO:0000256" key="4">
    <source>
        <dbReference type="ARBA" id="ARBA00022989"/>
    </source>
</evidence>
<feature type="transmembrane region" description="Helical" evidence="7">
    <location>
        <begin position="415"/>
        <end position="436"/>
    </location>
</feature>
<feature type="transmembrane region" description="Helical" evidence="7">
    <location>
        <begin position="348"/>
        <end position="367"/>
    </location>
</feature>
<feature type="transmembrane region" description="Helical" evidence="7">
    <location>
        <begin position="146"/>
        <end position="165"/>
    </location>
</feature>
<protein>
    <submittedName>
        <fullName evidence="8">APC family permease</fullName>
    </submittedName>
</protein>
<feature type="transmembrane region" description="Helical" evidence="7">
    <location>
        <begin position="288"/>
        <end position="315"/>
    </location>
</feature>
<dbReference type="GO" id="GO:0022857">
    <property type="term" value="F:transmembrane transporter activity"/>
    <property type="evidence" value="ECO:0007669"/>
    <property type="project" value="InterPro"/>
</dbReference>
<feature type="transmembrane region" description="Helical" evidence="7">
    <location>
        <begin position="442"/>
        <end position="462"/>
    </location>
</feature>
<feature type="transmembrane region" description="Helical" evidence="7">
    <location>
        <begin position="28"/>
        <end position="47"/>
    </location>
</feature>
<feature type="transmembrane region" description="Helical" evidence="7">
    <location>
        <begin position="373"/>
        <end position="395"/>
    </location>
</feature>
<evidence type="ECO:0000313" key="9">
    <source>
        <dbReference type="Proteomes" id="UP000490386"/>
    </source>
</evidence>
<evidence type="ECO:0000256" key="6">
    <source>
        <dbReference type="SAM" id="MobiDB-lite"/>
    </source>
</evidence>
<evidence type="ECO:0000256" key="2">
    <source>
        <dbReference type="ARBA" id="ARBA00022475"/>
    </source>
</evidence>
<dbReference type="InterPro" id="IPR002293">
    <property type="entry name" value="AA/rel_permease1"/>
</dbReference>
<keyword evidence="2" id="KW-1003">Cell membrane</keyword>
<dbReference type="GO" id="GO:0005886">
    <property type="term" value="C:plasma membrane"/>
    <property type="evidence" value="ECO:0007669"/>
    <property type="project" value="UniProtKB-SubCell"/>
</dbReference>
<dbReference type="InterPro" id="IPR050367">
    <property type="entry name" value="APC_superfamily"/>
</dbReference>
<organism evidence="8 9">
    <name type="scientific">Pseudoclavibacter terrae</name>
    <dbReference type="NCBI Taxonomy" id="1530195"/>
    <lineage>
        <taxon>Bacteria</taxon>
        <taxon>Bacillati</taxon>
        <taxon>Actinomycetota</taxon>
        <taxon>Actinomycetes</taxon>
        <taxon>Micrococcales</taxon>
        <taxon>Microbacteriaceae</taxon>
        <taxon>Pseudoclavibacter</taxon>
    </lineage>
</organism>
<dbReference type="Gene3D" id="1.20.1740.10">
    <property type="entry name" value="Amino acid/polyamine transporter I"/>
    <property type="match status" value="1"/>
</dbReference>
<dbReference type="AlphaFoldDB" id="A0A7J5B0N2"/>
<accession>A0A7J5B0N2</accession>
<reference evidence="8 9" key="1">
    <citation type="submission" date="2019-09" db="EMBL/GenBank/DDBJ databases">
        <title>Phylogeny of genus Pseudoclavibacter and closely related genus.</title>
        <authorList>
            <person name="Li Y."/>
        </authorList>
    </citation>
    <scope>NUCLEOTIDE SEQUENCE [LARGE SCALE GENOMIC DNA]</scope>
    <source>
        <strain evidence="8 9">THG-MD12</strain>
    </source>
</reference>
<dbReference type="EMBL" id="WBJX01000003">
    <property type="protein sequence ID" value="KAB1637478.1"/>
    <property type="molecule type" value="Genomic_DNA"/>
</dbReference>
<feature type="region of interest" description="Disordered" evidence="6">
    <location>
        <begin position="470"/>
        <end position="490"/>
    </location>
</feature>
<evidence type="ECO:0000256" key="3">
    <source>
        <dbReference type="ARBA" id="ARBA00022692"/>
    </source>
</evidence>
<feature type="compositionally biased region" description="Polar residues" evidence="6">
    <location>
        <begin position="477"/>
        <end position="490"/>
    </location>
</feature>